<gene>
    <name evidence="2" type="ORF">ACFPH8_08725</name>
</gene>
<keyword evidence="1" id="KW-0812">Transmembrane</keyword>
<dbReference type="EMBL" id="JBHSLA010000003">
    <property type="protein sequence ID" value="MFC5195407.1"/>
    <property type="molecule type" value="Genomic_DNA"/>
</dbReference>
<evidence type="ECO:0000256" key="1">
    <source>
        <dbReference type="SAM" id="Phobius"/>
    </source>
</evidence>
<feature type="transmembrane region" description="Helical" evidence="1">
    <location>
        <begin position="7"/>
        <end position="28"/>
    </location>
</feature>
<dbReference type="Proteomes" id="UP001596162">
    <property type="component" value="Unassembled WGS sequence"/>
</dbReference>
<dbReference type="Pfam" id="PF13715">
    <property type="entry name" value="CarbopepD_reg_2"/>
    <property type="match status" value="1"/>
</dbReference>
<proteinExistence type="predicted"/>
<comment type="caution">
    <text evidence="2">The sequence shown here is derived from an EMBL/GenBank/DDBJ whole genome shotgun (WGS) entry which is preliminary data.</text>
</comment>
<keyword evidence="3" id="KW-1185">Reference proteome</keyword>
<dbReference type="SUPFAM" id="SSF49464">
    <property type="entry name" value="Carboxypeptidase regulatory domain-like"/>
    <property type="match status" value="1"/>
</dbReference>
<organism evidence="2 3">
    <name type="scientific">Bizionia hallyeonensis</name>
    <dbReference type="NCBI Taxonomy" id="1123757"/>
    <lineage>
        <taxon>Bacteria</taxon>
        <taxon>Pseudomonadati</taxon>
        <taxon>Bacteroidota</taxon>
        <taxon>Flavobacteriia</taxon>
        <taxon>Flavobacteriales</taxon>
        <taxon>Flavobacteriaceae</taxon>
        <taxon>Bizionia</taxon>
    </lineage>
</organism>
<protein>
    <submittedName>
        <fullName evidence="2">Carboxypeptidase-like regulatory domain-containing protein</fullName>
    </submittedName>
</protein>
<dbReference type="Gene3D" id="2.60.40.1120">
    <property type="entry name" value="Carboxypeptidase-like, regulatory domain"/>
    <property type="match status" value="1"/>
</dbReference>
<evidence type="ECO:0000313" key="3">
    <source>
        <dbReference type="Proteomes" id="UP001596162"/>
    </source>
</evidence>
<dbReference type="RefSeq" id="WP_376860205.1">
    <property type="nucleotide sequence ID" value="NZ_JBHSLA010000003.1"/>
</dbReference>
<keyword evidence="1" id="KW-0472">Membrane</keyword>
<name>A0ABW0C594_9FLAO</name>
<sequence length="422" mass="48900">MKRLVFLKYYFSFLLMFGMFVSGFSQIANDSIVEITGKIIDSKTNDPLVFADLLVSNSNMATISNTEGNYLLKLPSDYINRSISITYLGYAEKKIPISTIISNSTISLDPTFTPLDEVNISRPKSAEILVRLMLERKEENYIESGLEMTGFYRETIKKRRQNASLSEAVVSIYKQPNSTNRQDAVEVIKVRKTTNYSKLDTLAFKLQGGPFNNLYVDIMKYPQYIFNKDNLIHYDFSFDSSTIINDQLVYVVNFKQKPELQIPLYYGKLYIESNNYALTSAIYSLNVENQDMASELFVKRKPRRVKVYPVEANYRVNYRSSNGKWYYSYSNILLTFKVNWKGRLFNNQYTLNSEMAITNWNYADERYSRPENKSGILKPSSILIDEASGFLDTEFWGQYNIIEPEKSIESAIKKIQKQLDKS</sequence>
<evidence type="ECO:0000313" key="2">
    <source>
        <dbReference type="EMBL" id="MFC5195407.1"/>
    </source>
</evidence>
<dbReference type="InterPro" id="IPR008969">
    <property type="entry name" value="CarboxyPept-like_regulatory"/>
</dbReference>
<keyword evidence="1" id="KW-1133">Transmembrane helix</keyword>
<accession>A0ABW0C594</accession>
<reference evidence="3" key="1">
    <citation type="journal article" date="2019" name="Int. J. Syst. Evol. Microbiol.">
        <title>The Global Catalogue of Microorganisms (GCM) 10K type strain sequencing project: providing services to taxonomists for standard genome sequencing and annotation.</title>
        <authorList>
            <consortium name="The Broad Institute Genomics Platform"/>
            <consortium name="The Broad Institute Genome Sequencing Center for Infectious Disease"/>
            <person name="Wu L."/>
            <person name="Ma J."/>
        </authorList>
    </citation>
    <scope>NUCLEOTIDE SEQUENCE [LARGE SCALE GENOMIC DNA]</scope>
    <source>
        <strain evidence="3">JCM 17978</strain>
    </source>
</reference>